<evidence type="ECO:0000256" key="5">
    <source>
        <dbReference type="ARBA" id="ARBA00022737"/>
    </source>
</evidence>
<feature type="compositionally biased region" description="Basic and acidic residues" evidence="14">
    <location>
        <begin position="933"/>
        <end position="942"/>
    </location>
</feature>
<evidence type="ECO:0000256" key="3">
    <source>
        <dbReference type="ARBA" id="ARBA00022692"/>
    </source>
</evidence>
<dbReference type="Pfam" id="PF20805">
    <property type="entry name" value="Integrin_A_Ig_2"/>
    <property type="match status" value="1"/>
</dbReference>
<keyword evidence="8 13" id="KW-0401">Integrin</keyword>
<keyword evidence="10 13" id="KW-0675">Receptor</keyword>
<dbReference type="Gene3D" id="2.60.40.1460">
    <property type="entry name" value="Integrin domains. Chain A, domain 2"/>
    <property type="match status" value="1"/>
</dbReference>
<sequence length="1101" mass="120562">MKSLVLYFAALGLICETSVWVLAFNINADVRHVRTFDGPAGSYFGLSVLGHQSDGEFSILVGAPNSTSDCQPNLPGPPGVLYKCQPTQEGGSCDQVCLDNEGNEKYTFSYRDVEDKKDGQLLGMALTRQPGPNGKVVVCGHRWINQDHATHYSYQVGAILLYPRGICYEVNARLERHSVKKIRPCILERSSDWYRCLSGASAEYAVDGQTLLLGAPGAMYYRGSVITVNGDDINYFSGIWNYYISNHQYPSVGYSMSSGHFSSPSANEGVTSAPRYRDIGAVYIFDVVQQTVVAQLIGEPVNTYFGASVEAVDLNNDMWSDLLVGAPLYSTNQDEGCVYVYINDGMGNLEMRSKLRGSNAIGARFGSAVETVGDLNKDYFTDIAIGAPYEDEMSGAVYIYHGASYGINPKYSQRIPGKSFGLISFGYSLAGSLDLDGNQYPDLIVGAHLSDSVVYLRTKPVVYMQATMVLSPATLIMRNASDTSKKPIRSTVIVCLTYHGINVGSSQSVVYTLEADNQVSSILQSRVYFGSSVSASRIEETTSLDNSIQKCVNHTLTVKNFVKDFLNPIPVELSYRLHDDGSPMAPVLSPSSMSGIHREIGFGRDCGADDICQAELQFVNYSYSLRSGREEIFLGADASVFITVQISNEGEEAHQARLVITHPENVVYEAVETITTTERIGVKCEPVSLEDGSSPYIDCNIGNPLRSDGKVLLQVRMDIGNLAPSQTSLNVSLSLSTSSSESDLDNNEALVSIPVTIQADVTMDGASTPEQLVYKQDKDNLAQYLEDILKTVRHLRDVRMSSSSIDRPRVIDAGGGGQDRGVVYNTDSPMALATPEPDQELDVDDENSDMPVNDTEIGPEFTQLFEIANLGPGRVPYAAMVNISIPWRTREGDWLFFITEVQGRDGVESCNLESVLKQQYQGILEHYNTSSKDTADPDAKMKPDKKKSGTLRTTFNCETAECVMLQCRVQPLAARSSAVIEVHARLWKYSFLKSSFGLVSMISNTSVEVKDPQGLFTQPASHLPDKTTVKITVSAEEIQSTELPLPPWVIPFSACLGIALLVIVVAVMAKLGFFQRKTVEGMKRQLMQEEADAAEQQDKLL</sequence>
<dbReference type="SUPFAM" id="SSF69318">
    <property type="entry name" value="Integrin alpha N-terminal domain"/>
    <property type="match status" value="1"/>
</dbReference>
<feature type="repeat" description="FG-GAP" evidence="12">
    <location>
        <begin position="30"/>
        <end position="93"/>
    </location>
</feature>
<dbReference type="AlphaFoldDB" id="A0A914BTY5"/>
<organism evidence="18 19">
    <name type="scientific">Patiria miniata</name>
    <name type="common">Bat star</name>
    <name type="synonym">Asterina miniata</name>
    <dbReference type="NCBI Taxonomy" id="46514"/>
    <lineage>
        <taxon>Eukaryota</taxon>
        <taxon>Metazoa</taxon>
        <taxon>Echinodermata</taxon>
        <taxon>Eleutherozoa</taxon>
        <taxon>Asterozoa</taxon>
        <taxon>Asteroidea</taxon>
        <taxon>Valvatacea</taxon>
        <taxon>Valvatida</taxon>
        <taxon>Asterinidae</taxon>
        <taxon>Patiria</taxon>
    </lineage>
</organism>
<dbReference type="PRINTS" id="PR01185">
    <property type="entry name" value="INTEGRINA"/>
</dbReference>
<evidence type="ECO:0000256" key="4">
    <source>
        <dbReference type="ARBA" id="ARBA00022729"/>
    </source>
</evidence>
<feature type="domain" description="Integrin alpha third immunoglobulin-like" evidence="17">
    <location>
        <begin position="846"/>
        <end position="1033"/>
    </location>
</feature>
<dbReference type="GO" id="GO:0007160">
    <property type="term" value="P:cell-matrix adhesion"/>
    <property type="evidence" value="ECO:0007669"/>
    <property type="project" value="TreeGrafter"/>
</dbReference>
<reference evidence="18" key="1">
    <citation type="submission" date="2022-11" db="UniProtKB">
        <authorList>
            <consortium name="EnsemblMetazoa"/>
        </authorList>
    </citation>
    <scope>IDENTIFICATION</scope>
</reference>
<dbReference type="EnsemblMetazoa" id="XM_038223274.1">
    <property type="protein sequence ID" value="XP_038079202.1"/>
    <property type="gene ID" value="LOC119746367"/>
</dbReference>
<dbReference type="InterPro" id="IPR028994">
    <property type="entry name" value="Integrin_alpha_N"/>
</dbReference>
<keyword evidence="4" id="KW-0732">Signal</keyword>
<dbReference type="PANTHER" id="PTHR23220">
    <property type="entry name" value="INTEGRIN ALPHA"/>
    <property type="match status" value="1"/>
</dbReference>
<dbReference type="InterPro" id="IPR013649">
    <property type="entry name" value="Integrin_alpha_Ig-like_1"/>
</dbReference>
<dbReference type="Gene3D" id="1.20.5.930">
    <property type="entry name" value="Bicelle-embedded integrin alpha(iib) transmembrane segment"/>
    <property type="match status" value="1"/>
</dbReference>
<evidence type="ECO:0000256" key="7">
    <source>
        <dbReference type="ARBA" id="ARBA00022989"/>
    </source>
</evidence>
<evidence type="ECO:0000256" key="9">
    <source>
        <dbReference type="ARBA" id="ARBA00023136"/>
    </source>
</evidence>
<dbReference type="GeneID" id="119746367"/>
<dbReference type="GO" id="GO:0098609">
    <property type="term" value="P:cell-cell adhesion"/>
    <property type="evidence" value="ECO:0007669"/>
    <property type="project" value="TreeGrafter"/>
</dbReference>
<dbReference type="Gene3D" id="2.60.40.1510">
    <property type="entry name" value="ntegrin, alpha v. Chain A, domain 3"/>
    <property type="match status" value="1"/>
</dbReference>
<evidence type="ECO:0000313" key="19">
    <source>
        <dbReference type="Proteomes" id="UP000887568"/>
    </source>
</evidence>
<evidence type="ECO:0000256" key="13">
    <source>
        <dbReference type="RuleBase" id="RU003762"/>
    </source>
</evidence>
<evidence type="ECO:0000256" key="2">
    <source>
        <dbReference type="ARBA" id="ARBA00008054"/>
    </source>
</evidence>
<keyword evidence="7 13" id="KW-1133">Transmembrane helix</keyword>
<dbReference type="Pfam" id="PF08441">
    <property type="entry name" value="Integrin_A_Ig_1"/>
    <property type="match status" value="1"/>
</dbReference>
<dbReference type="Proteomes" id="UP000887568">
    <property type="component" value="Unplaced"/>
</dbReference>
<dbReference type="InterPro" id="IPR013519">
    <property type="entry name" value="Int_alpha_beta-p"/>
</dbReference>
<dbReference type="GO" id="GO:0033627">
    <property type="term" value="P:cell adhesion mediated by integrin"/>
    <property type="evidence" value="ECO:0007669"/>
    <property type="project" value="TreeGrafter"/>
</dbReference>
<dbReference type="GO" id="GO:0009897">
    <property type="term" value="C:external side of plasma membrane"/>
    <property type="evidence" value="ECO:0007669"/>
    <property type="project" value="TreeGrafter"/>
</dbReference>
<keyword evidence="11" id="KW-0325">Glycoprotein</keyword>
<dbReference type="OMA" id="ICAPRWI"/>
<evidence type="ECO:0000259" key="16">
    <source>
        <dbReference type="Pfam" id="PF20805"/>
    </source>
</evidence>
<evidence type="ECO:0000256" key="8">
    <source>
        <dbReference type="ARBA" id="ARBA00023037"/>
    </source>
</evidence>
<protein>
    <recommendedName>
        <fullName evidence="20">Integrin alpha-2 domain-containing protein</fullName>
    </recommendedName>
</protein>
<evidence type="ECO:0000259" key="17">
    <source>
        <dbReference type="Pfam" id="PF20806"/>
    </source>
</evidence>
<accession>A0A914BTY5</accession>
<dbReference type="Gene3D" id="2.60.40.1530">
    <property type="entry name" value="ntegrin, alpha v. Chain A, domain 4"/>
    <property type="match status" value="1"/>
</dbReference>
<feature type="repeat" description="FG-GAP" evidence="12">
    <location>
        <begin position="352"/>
        <end position="409"/>
    </location>
</feature>
<evidence type="ECO:0000256" key="12">
    <source>
        <dbReference type="PROSITE-ProRule" id="PRU00803"/>
    </source>
</evidence>
<evidence type="ECO:0000256" key="6">
    <source>
        <dbReference type="ARBA" id="ARBA00022889"/>
    </source>
</evidence>
<feature type="domain" description="Integrin alpha second immunoglobulin-like" evidence="16">
    <location>
        <begin position="606"/>
        <end position="753"/>
    </location>
</feature>
<dbReference type="InterPro" id="IPR000413">
    <property type="entry name" value="Integrin_alpha"/>
</dbReference>
<feature type="region of interest" description="Disordered" evidence="14">
    <location>
        <begin position="929"/>
        <end position="948"/>
    </location>
</feature>
<name>A0A914BTY5_PATMI</name>
<dbReference type="PROSITE" id="PS51470">
    <property type="entry name" value="FG_GAP"/>
    <property type="match status" value="4"/>
</dbReference>
<evidence type="ECO:0008006" key="20">
    <source>
        <dbReference type="Google" id="ProtNLM"/>
    </source>
</evidence>
<comment type="similarity">
    <text evidence="2 13">Belongs to the integrin alpha chain family.</text>
</comment>
<comment type="subcellular location">
    <subcellularLocation>
        <location evidence="1 13">Membrane</location>
        <topology evidence="1 13">Single-pass type I membrane protein</topology>
    </subcellularLocation>
</comment>
<feature type="transmembrane region" description="Helical" evidence="13">
    <location>
        <begin position="1048"/>
        <end position="1074"/>
    </location>
</feature>
<keyword evidence="6 13" id="KW-0130">Cell adhesion</keyword>
<evidence type="ECO:0000256" key="1">
    <source>
        <dbReference type="ARBA" id="ARBA00004479"/>
    </source>
</evidence>
<proteinExistence type="inferred from homology"/>
<evidence type="ECO:0000256" key="14">
    <source>
        <dbReference type="SAM" id="MobiDB-lite"/>
    </source>
</evidence>
<dbReference type="InterPro" id="IPR048285">
    <property type="entry name" value="Integrin_alpha_Ig-like_2"/>
</dbReference>
<dbReference type="SMART" id="SM00191">
    <property type="entry name" value="Int_alpha"/>
    <property type="match status" value="4"/>
</dbReference>
<dbReference type="InterPro" id="IPR013517">
    <property type="entry name" value="FG-GAP"/>
</dbReference>
<feature type="repeat" description="FG-GAP" evidence="12">
    <location>
        <begin position="290"/>
        <end position="350"/>
    </location>
</feature>
<dbReference type="Gene3D" id="2.130.10.130">
    <property type="entry name" value="Integrin alpha, N-terminal"/>
    <property type="match status" value="1"/>
</dbReference>
<dbReference type="InterPro" id="IPR048286">
    <property type="entry name" value="Integrin_alpha_Ig-like_3"/>
</dbReference>
<keyword evidence="9 13" id="KW-0472">Membrane</keyword>
<keyword evidence="19" id="KW-1185">Reference proteome</keyword>
<dbReference type="GO" id="GO:0007229">
    <property type="term" value="P:integrin-mediated signaling pathway"/>
    <property type="evidence" value="ECO:0007669"/>
    <property type="project" value="UniProtKB-KW"/>
</dbReference>
<evidence type="ECO:0000256" key="11">
    <source>
        <dbReference type="ARBA" id="ARBA00023180"/>
    </source>
</evidence>
<keyword evidence="3 13" id="KW-0812">Transmembrane</keyword>
<dbReference type="OrthoDB" id="5573735at2759"/>
<keyword evidence="5" id="KW-0677">Repeat</keyword>
<evidence type="ECO:0000259" key="15">
    <source>
        <dbReference type="Pfam" id="PF08441"/>
    </source>
</evidence>
<dbReference type="GO" id="GO:0008305">
    <property type="term" value="C:integrin complex"/>
    <property type="evidence" value="ECO:0007669"/>
    <property type="project" value="InterPro"/>
</dbReference>
<dbReference type="InterPro" id="IPR032695">
    <property type="entry name" value="Integrin_dom_sf"/>
</dbReference>
<dbReference type="GO" id="GO:0005178">
    <property type="term" value="F:integrin binding"/>
    <property type="evidence" value="ECO:0007669"/>
    <property type="project" value="TreeGrafter"/>
</dbReference>
<feature type="repeat" description="FG-GAP" evidence="12">
    <location>
        <begin position="413"/>
        <end position="473"/>
    </location>
</feature>
<dbReference type="SUPFAM" id="SSF69179">
    <property type="entry name" value="Integrin domains"/>
    <property type="match status" value="3"/>
</dbReference>
<dbReference type="Pfam" id="PF20806">
    <property type="entry name" value="Integrin_A_Ig_3"/>
    <property type="match status" value="1"/>
</dbReference>
<evidence type="ECO:0000256" key="10">
    <source>
        <dbReference type="ARBA" id="ARBA00023170"/>
    </source>
</evidence>
<dbReference type="RefSeq" id="XP_038079202.1">
    <property type="nucleotide sequence ID" value="XM_038223274.1"/>
</dbReference>
<dbReference type="PANTHER" id="PTHR23220:SF134">
    <property type="entry name" value="INTEGRIN ALPHA-2 DOMAIN-CONTAINING PROTEIN"/>
    <property type="match status" value="1"/>
</dbReference>
<evidence type="ECO:0000313" key="18">
    <source>
        <dbReference type="EnsemblMetazoa" id="XP_038079202.1"/>
    </source>
</evidence>
<dbReference type="Pfam" id="PF01839">
    <property type="entry name" value="FG-GAP"/>
    <property type="match status" value="2"/>
</dbReference>
<feature type="domain" description="Integrin alpha first immunoglubulin-like" evidence="15">
    <location>
        <begin position="458"/>
        <end position="603"/>
    </location>
</feature>